<keyword evidence="1" id="KW-0645">Protease</keyword>
<dbReference type="InterPro" id="IPR008969">
    <property type="entry name" value="CarboxyPept-like_regulatory"/>
</dbReference>
<dbReference type="EMBL" id="PVEO01000002">
    <property type="protein sequence ID" value="PQV50379.1"/>
    <property type="molecule type" value="Genomic_DNA"/>
</dbReference>
<name>A0A362X9E7_9FLAO</name>
<dbReference type="Gene3D" id="2.60.40.1120">
    <property type="entry name" value="Carboxypeptidase-like, regulatory domain"/>
    <property type="match status" value="1"/>
</dbReference>
<dbReference type="AlphaFoldDB" id="A0A362X9E7"/>
<dbReference type="RefSeq" id="WP_105472932.1">
    <property type="nucleotide sequence ID" value="NZ_PVEO01000002.1"/>
</dbReference>
<accession>A0A362X9E7</accession>
<sequence>MKTHFSISISNPCPEQFSAFKKTAIGGFCNSCKKEVVDFRQMSDTALLDYLHNRPENTCGIFKSSQLKSTMEVKKIKQSKFNFLRVATVAIFSLLSLHSIKAQENTVASKTVKKEVVQDNLLSGVVLDESGPLAGANILLKGTQIGVTADFDGKFKFPKVLQEGDVLLVSYIGYETQKFVIKKNQKFLKVELSGDDINLMGEVEVNEVYSSKRKAK</sequence>
<evidence type="ECO:0000313" key="2">
    <source>
        <dbReference type="Proteomes" id="UP000251545"/>
    </source>
</evidence>
<dbReference type="SUPFAM" id="SSF49464">
    <property type="entry name" value="Carboxypeptidase regulatory domain-like"/>
    <property type="match status" value="1"/>
</dbReference>
<organism evidence="1 2">
    <name type="scientific">Jejuia pallidilutea</name>
    <dbReference type="NCBI Taxonomy" id="504487"/>
    <lineage>
        <taxon>Bacteria</taxon>
        <taxon>Pseudomonadati</taxon>
        <taxon>Bacteroidota</taxon>
        <taxon>Flavobacteriia</taxon>
        <taxon>Flavobacteriales</taxon>
        <taxon>Flavobacteriaceae</taxon>
        <taxon>Jejuia</taxon>
    </lineage>
</organism>
<dbReference type="Proteomes" id="UP000251545">
    <property type="component" value="Unassembled WGS sequence"/>
</dbReference>
<keyword evidence="1" id="KW-0378">Hydrolase</keyword>
<reference evidence="1 2" key="1">
    <citation type="submission" date="2018-02" db="EMBL/GenBank/DDBJ databases">
        <title>Genomic Encyclopedia of Archaeal and Bacterial Type Strains, Phase II (KMG-II): from individual species to whole genera.</title>
        <authorList>
            <person name="Goeker M."/>
        </authorList>
    </citation>
    <scope>NUCLEOTIDE SEQUENCE [LARGE SCALE GENOMIC DNA]</scope>
    <source>
        <strain evidence="1 2">DSM 21165</strain>
    </source>
</reference>
<protein>
    <submittedName>
        <fullName evidence="1">Carboxypeptidase-like protein</fullName>
    </submittedName>
</protein>
<evidence type="ECO:0000313" key="1">
    <source>
        <dbReference type="EMBL" id="PQV50379.1"/>
    </source>
</evidence>
<dbReference type="Pfam" id="PF13715">
    <property type="entry name" value="CarbopepD_reg_2"/>
    <property type="match status" value="1"/>
</dbReference>
<dbReference type="GO" id="GO:0004180">
    <property type="term" value="F:carboxypeptidase activity"/>
    <property type="evidence" value="ECO:0007669"/>
    <property type="project" value="UniProtKB-KW"/>
</dbReference>
<comment type="caution">
    <text evidence="1">The sequence shown here is derived from an EMBL/GenBank/DDBJ whole genome shotgun (WGS) entry which is preliminary data.</text>
</comment>
<keyword evidence="1" id="KW-0121">Carboxypeptidase</keyword>
<gene>
    <name evidence="1" type="ORF">CLV33_102240</name>
</gene>
<proteinExistence type="predicted"/>